<dbReference type="SUPFAM" id="SSF54160">
    <property type="entry name" value="Chromo domain-like"/>
    <property type="match status" value="1"/>
</dbReference>
<dbReference type="InterPro" id="IPR016197">
    <property type="entry name" value="Chromo-like_dom_sf"/>
</dbReference>
<dbReference type="Gene3D" id="2.40.50.40">
    <property type="match status" value="1"/>
</dbReference>
<reference evidence="3" key="2">
    <citation type="submission" date="2021-10" db="EMBL/GenBank/DDBJ databases">
        <title>Phylogenomics reveals ancestral predisposition of the termite-cultivated fungus Termitomyces towards a domesticated lifestyle.</title>
        <authorList>
            <person name="Auxier B."/>
            <person name="Grum-Grzhimaylo A."/>
            <person name="Cardenas M.E."/>
            <person name="Lodge J.D."/>
            <person name="Laessoe T."/>
            <person name="Pedersen O."/>
            <person name="Smith M.E."/>
            <person name="Kuyper T.W."/>
            <person name="Franco-Molano E.A."/>
            <person name="Baroni T.J."/>
            <person name="Aanen D.K."/>
        </authorList>
    </citation>
    <scope>NUCLEOTIDE SEQUENCE</scope>
    <source>
        <strain evidence="3">AP01</strain>
        <tissue evidence="3">Mycelium</tissue>
    </source>
</reference>
<name>A0A9P7FXK6_9AGAR</name>
<sequence length="70" mass="8385">FYIMKLLLAVSYLIPGCHPKPPPLPKVIDNKLHYKVKKILDNHLFCQKLQYWVLWKGYGYEEALWKLVIE</sequence>
<evidence type="ECO:0000256" key="1">
    <source>
        <dbReference type="SAM" id="SignalP"/>
    </source>
</evidence>
<evidence type="ECO:0000259" key="2">
    <source>
        <dbReference type="PROSITE" id="PS50013"/>
    </source>
</evidence>
<evidence type="ECO:0000313" key="3">
    <source>
        <dbReference type="EMBL" id="KAG5639983.1"/>
    </source>
</evidence>
<comment type="caution">
    <text evidence="3">The sequence shown here is derived from an EMBL/GenBank/DDBJ whole genome shotgun (WGS) entry which is preliminary data.</text>
</comment>
<dbReference type="EMBL" id="JABCKV010001497">
    <property type="protein sequence ID" value="KAG5639983.1"/>
    <property type="molecule type" value="Genomic_DNA"/>
</dbReference>
<feature type="non-terminal residue" evidence="3">
    <location>
        <position position="1"/>
    </location>
</feature>
<organism evidence="3 4">
    <name type="scientific">Asterophora parasitica</name>
    <dbReference type="NCBI Taxonomy" id="117018"/>
    <lineage>
        <taxon>Eukaryota</taxon>
        <taxon>Fungi</taxon>
        <taxon>Dikarya</taxon>
        <taxon>Basidiomycota</taxon>
        <taxon>Agaricomycotina</taxon>
        <taxon>Agaricomycetes</taxon>
        <taxon>Agaricomycetidae</taxon>
        <taxon>Agaricales</taxon>
        <taxon>Tricholomatineae</taxon>
        <taxon>Lyophyllaceae</taxon>
        <taxon>Asterophora</taxon>
    </lineage>
</organism>
<proteinExistence type="predicted"/>
<dbReference type="AlphaFoldDB" id="A0A9P7FXK6"/>
<feature type="chain" id="PRO_5040130403" description="Chromo domain-containing protein" evidence="1">
    <location>
        <begin position="20"/>
        <end position="70"/>
    </location>
</feature>
<feature type="domain" description="Chromo" evidence="2">
    <location>
        <begin position="34"/>
        <end position="70"/>
    </location>
</feature>
<dbReference type="PROSITE" id="PS50013">
    <property type="entry name" value="CHROMO_2"/>
    <property type="match status" value="1"/>
</dbReference>
<feature type="signal peptide" evidence="1">
    <location>
        <begin position="1"/>
        <end position="19"/>
    </location>
</feature>
<dbReference type="InterPro" id="IPR000953">
    <property type="entry name" value="Chromo/chromo_shadow_dom"/>
</dbReference>
<keyword evidence="4" id="KW-1185">Reference proteome</keyword>
<reference evidence="3" key="1">
    <citation type="submission" date="2020-07" db="EMBL/GenBank/DDBJ databases">
        <authorList>
            <person name="Nieuwenhuis M."/>
            <person name="Van De Peppel L.J.J."/>
        </authorList>
    </citation>
    <scope>NUCLEOTIDE SEQUENCE</scope>
    <source>
        <strain evidence="3">AP01</strain>
        <tissue evidence="3">Mycelium</tissue>
    </source>
</reference>
<gene>
    <name evidence="3" type="ORF">DXG03_002020</name>
</gene>
<keyword evidence="1" id="KW-0732">Signal</keyword>
<evidence type="ECO:0000313" key="4">
    <source>
        <dbReference type="Proteomes" id="UP000775547"/>
    </source>
</evidence>
<dbReference type="GO" id="GO:0006338">
    <property type="term" value="P:chromatin remodeling"/>
    <property type="evidence" value="ECO:0007669"/>
    <property type="project" value="UniProtKB-ARBA"/>
</dbReference>
<dbReference type="Proteomes" id="UP000775547">
    <property type="component" value="Unassembled WGS sequence"/>
</dbReference>
<accession>A0A9P7FXK6</accession>
<protein>
    <recommendedName>
        <fullName evidence="2">Chromo domain-containing protein</fullName>
    </recommendedName>
</protein>